<dbReference type="InterPro" id="IPR021877">
    <property type="entry name" value="DUF3487"/>
</dbReference>
<proteinExistence type="predicted"/>
<organism evidence="2 3">
    <name type="scientific">Denitrificimonas halotolerans</name>
    <dbReference type="NCBI Taxonomy" id="3098930"/>
    <lineage>
        <taxon>Bacteria</taxon>
        <taxon>Pseudomonadati</taxon>
        <taxon>Pseudomonadota</taxon>
        <taxon>Gammaproteobacteria</taxon>
        <taxon>Pseudomonadales</taxon>
        <taxon>Pseudomonadaceae</taxon>
        <taxon>Denitrificimonas</taxon>
    </lineage>
</organism>
<name>A0ABU5GNJ0_9GAMM</name>
<evidence type="ECO:0000313" key="3">
    <source>
        <dbReference type="Proteomes" id="UP001294570"/>
    </source>
</evidence>
<evidence type="ECO:0000313" key="2">
    <source>
        <dbReference type="EMBL" id="MDY7218540.1"/>
    </source>
</evidence>
<keyword evidence="1" id="KW-0812">Transmembrane</keyword>
<protein>
    <submittedName>
        <fullName evidence="2">TIGR03750 family conjugal transfer protein</fullName>
    </submittedName>
</protein>
<reference evidence="2 3" key="1">
    <citation type="submission" date="2023-12" db="EMBL/GenBank/DDBJ databases">
        <title>Denitrificimonas halotolerans sp. nov.,a novel species isolated from landfill leachate.</title>
        <authorList>
            <person name="Wang S."/>
        </authorList>
    </citation>
    <scope>NUCLEOTIDE SEQUENCE [LARGE SCALE GENOMIC DNA]</scope>
    <source>
        <strain evidence="2 3">JX-1</strain>
    </source>
</reference>
<gene>
    <name evidence="2" type="ORF">TOI97_02945</name>
</gene>
<feature type="transmembrane region" description="Helical" evidence="1">
    <location>
        <begin position="61"/>
        <end position="82"/>
    </location>
</feature>
<dbReference type="Proteomes" id="UP001294570">
    <property type="component" value="Unassembled WGS sequence"/>
</dbReference>
<sequence>MSSLEKAPDGTVLFLPGRLDRDPTVFRGMTSDELFLVGGTGAAMGLPLGLFLMALTGETTALLASILLIGPGIAIVFGGGMIRRLKRGKPNTWIYRVVQYQMAKKGFPMGQGAELILRSGPWSIRRDEKHIQRKSNNSSLER</sequence>
<evidence type="ECO:0000256" key="1">
    <source>
        <dbReference type="SAM" id="Phobius"/>
    </source>
</evidence>
<feature type="transmembrane region" description="Helical" evidence="1">
    <location>
        <begin position="34"/>
        <end position="55"/>
    </location>
</feature>
<accession>A0ABU5GNJ0</accession>
<dbReference type="Pfam" id="PF11990">
    <property type="entry name" value="DUF3487"/>
    <property type="match status" value="1"/>
</dbReference>
<keyword evidence="1" id="KW-1133">Transmembrane helix</keyword>
<keyword evidence="3" id="KW-1185">Reference proteome</keyword>
<keyword evidence="1" id="KW-0472">Membrane</keyword>
<comment type="caution">
    <text evidence="2">The sequence shown here is derived from an EMBL/GenBank/DDBJ whole genome shotgun (WGS) entry which is preliminary data.</text>
</comment>
<dbReference type="NCBIfam" id="TIGR03750">
    <property type="entry name" value="conj_TIGR03750"/>
    <property type="match status" value="1"/>
</dbReference>
<dbReference type="EMBL" id="JAXIVU010000002">
    <property type="protein sequence ID" value="MDY7218540.1"/>
    <property type="molecule type" value="Genomic_DNA"/>
</dbReference>
<dbReference type="RefSeq" id="WP_321552632.1">
    <property type="nucleotide sequence ID" value="NZ_JAXIVU010000002.1"/>
</dbReference>